<dbReference type="Proteomes" id="UP000199597">
    <property type="component" value="Chromosome I"/>
</dbReference>
<protein>
    <submittedName>
        <fullName evidence="1">Uncharacterized protein</fullName>
    </submittedName>
</protein>
<sequence length="90" mass="9715">MTDVRSDIAALCTIAETAKVHGSPEAVDTALDVLPTLLTGIAAVLDAHQPVLRVFHPVAGHQPLRTLPRRPRRRGMANRSGSAFRLVMLI</sequence>
<evidence type="ECO:0000313" key="2">
    <source>
        <dbReference type="Proteomes" id="UP000199597"/>
    </source>
</evidence>
<evidence type="ECO:0000313" key="1">
    <source>
        <dbReference type="EMBL" id="SDS75007.1"/>
    </source>
</evidence>
<accession>A0A1H1URD1</accession>
<name>A0A1H1URD1_9MICO</name>
<dbReference type="AlphaFoldDB" id="A0A1H1URD1"/>
<keyword evidence="2" id="KW-1185">Reference proteome</keyword>
<dbReference type="RefSeq" id="WP_092014144.1">
    <property type="nucleotide sequence ID" value="NZ_LT629766.1"/>
</dbReference>
<dbReference type="EMBL" id="LT629766">
    <property type="protein sequence ID" value="SDS75007.1"/>
    <property type="molecule type" value="Genomic_DNA"/>
</dbReference>
<proteinExistence type="predicted"/>
<gene>
    <name evidence="1" type="ORF">SAMN04489752_2418</name>
</gene>
<organism evidence="1 2">
    <name type="scientific">Brevibacterium siliguriense</name>
    <dbReference type="NCBI Taxonomy" id="1136497"/>
    <lineage>
        <taxon>Bacteria</taxon>
        <taxon>Bacillati</taxon>
        <taxon>Actinomycetota</taxon>
        <taxon>Actinomycetes</taxon>
        <taxon>Micrococcales</taxon>
        <taxon>Brevibacteriaceae</taxon>
        <taxon>Brevibacterium</taxon>
    </lineage>
</organism>
<reference evidence="2" key="1">
    <citation type="submission" date="2016-10" db="EMBL/GenBank/DDBJ databases">
        <authorList>
            <person name="Varghese N."/>
            <person name="Submissions S."/>
        </authorList>
    </citation>
    <scope>NUCLEOTIDE SEQUENCE [LARGE SCALE GENOMIC DNA]</scope>
    <source>
        <strain evidence="2">DSM 23676</strain>
    </source>
</reference>
<dbReference type="STRING" id="1136497.SAMN04489752_2418"/>